<accession>A0A1J4L1B0</accession>
<sequence>MMMFCFLFSSVLSDVPSPLDPIISVQSLEVGTVYSYADGVKWLMNRFQADTKESMAFCKKMDYSVHSMSILYKFSMTIANNDPKGYKRQATRIALAVFFKKLDNGQYQIGAAKVTGRQRVRDIFPSITKDDTLLDQGQLNQVYDVINSICNDELNNVRDAISNHY</sequence>
<proteinExistence type="predicted"/>
<reference evidence="1" key="1">
    <citation type="submission" date="2016-10" db="EMBL/GenBank/DDBJ databases">
        <authorList>
            <person name="Benchimol M."/>
            <person name="Almeida L.G."/>
            <person name="Vasconcelos A.T."/>
            <person name="Perreira-Neves A."/>
            <person name="Rosa I.A."/>
            <person name="Tasca T."/>
            <person name="Bogo M.R."/>
            <person name="de Souza W."/>
        </authorList>
    </citation>
    <scope>NUCLEOTIDE SEQUENCE [LARGE SCALE GENOMIC DNA]</scope>
    <source>
        <strain evidence="1">K</strain>
    </source>
</reference>
<dbReference type="AlphaFoldDB" id="A0A1J4L1B0"/>
<dbReference type="RefSeq" id="XP_068370439.1">
    <property type="nucleotide sequence ID" value="XM_068496642.1"/>
</dbReference>
<name>A0A1J4L1B0_9EUKA</name>
<dbReference type="GeneID" id="94831346"/>
<organism evidence="1 2">
    <name type="scientific">Tritrichomonas foetus</name>
    <dbReference type="NCBI Taxonomy" id="1144522"/>
    <lineage>
        <taxon>Eukaryota</taxon>
        <taxon>Metamonada</taxon>
        <taxon>Parabasalia</taxon>
        <taxon>Tritrichomonadida</taxon>
        <taxon>Tritrichomonadidae</taxon>
        <taxon>Tritrichomonas</taxon>
    </lineage>
</organism>
<dbReference type="Proteomes" id="UP000179807">
    <property type="component" value="Unassembled WGS sequence"/>
</dbReference>
<evidence type="ECO:0000313" key="2">
    <source>
        <dbReference type="Proteomes" id="UP000179807"/>
    </source>
</evidence>
<dbReference type="EMBL" id="MLAK01000014">
    <property type="protein sequence ID" value="OHT17303.1"/>
    <property type="molecule type" value="Genomic_DNA"/>
</dbReference>
<gene>
    <name evidence="1" type="ORF">TRFO_12437</name>
</gene>
<evidence type="ECO:0000313" key="1">
    <source>
        <dbReference type="EMBL" id="OHT17303.1"/>
    </source>
</evidence>
<comment type="caution">
    <text evidence="1">The sequence shown here is derived from an EMBL/GenBank/DDBJ whole genome shotgun (WGS) entry which is preliminary data.</text>
</comment>
<protein>
    <submittedName>
        <fullName evidence="1">Uncharacterized protein</fullName>
    </submittedName>
</protein>
<dbReference type="VEuPathDB" id="TrichDB:TRFO_12437"/>
<keyword evidence="2" id="KW-1185">Reference proteome</keyword>